<accession>A0A917IQQ8</accession>
<dbReference type="SUPFAM" id="SSF52777">
    <property type="entry name" value="CoA-dependent acyltransferases"/>
    <property type="match status" value="2"/>
</dbReference>
<organism evidence="5 6">
    <name type="scientific">Filimonas zeae</name>
    <dbReference type="NCBI Taxonomy" id="1737353"/>
    <lineage>
        <taxon>Bacteria</taxon>
        <taxon>Pseudomonadati</taxon>
        <taxon>Bacteroidota</taxon>
        <taxon>Chitinophagia</taxon>
        <taxon>Chitinophagales</taxon>
        <taxon>Chitinophagaceae</taxon>
        <taxon>Filimonas</taxon>
    </lineage>
</organism>
<evidence type="ECO:0000313" key="5">
    <source>
        <dbReference type="EMBL" id="GGH60966.1"/>
    </source>
</evidence>
<dbReference type="InterPro" id="IPR009081">
    <property type="entry name" value="PP-bd_ACP"/>
</dbReference>
<evidence type="ECO:0000259" key="4">
    <source>
        <dbReference type="PROSITE" id="PS50075"/>
    </source>
</evidence>
<evidence type="ECO:0000256" key="1">
    <source>
        <dbReference type="ARBA" id="ARBA00001957"/>
    </source>
</evidence>
<dbReference type="PROSITE" id="PS50075">
    <property type="entry name" value="CARRIER"/>
    <property type="match status" value="1"/>
</dbReference>
<dbReference type="InterPro" id="IPR023213">
    <property type="entry name" value="CAT-like_dom_sf"/>
</dbReference>
<dbReference type="InterPro" id="IPR001242">
    <property type="entry name" value="Condensation_dom"/>
</dbReference>
<dbReference type="InterPro" id="IPR045851">
    <property type="entry name" value="AMP-bd_C_sf"/>
</dbReference>
<dbReference type="GO" id="GO:0009239">
    <property type="term" value="P:enterobactin biosynthetic process"/>
    <property type="evidence" value="ECO:0007669"/>
    <property type="project" value="TreeGrafter"/>
</dbReference>
<dbReference type="InterPro" id="IPR001031">
    <property type="entry name" value="Thioesterase"/>
</dbReference>
<dbReference type="Gene3D" id="2.30.38.10">
    <property type="entry name" value="Luciferase, Domain 3"/>
    <property type="match status" value="1"/>
</dbReference>
<keyword evidence="6" id="KW-1185">Reference proteome</keyword>
<dbReference type="PROSITE" id="PS00455">
    <property type="entry name" value="AMP_BINDING"/>
    <property type="match status" value="1"/>
</dbReference>
<dbReference type="GO" id="GO:0043041">
    <property type="term" value="P:amino acid activation for nonribosomal peptide biosynthetic process"/>
    <property type="evidence" value="ECO:0007669"/>
    <property type="project" value="TreeGrafter"/>
</dbReference>
<dbReference type="Gene3D" id="3.30.300.30">
    <property type="match status" value="1"/>
</dbReference>
<dbReference type="Pfam" id="PF13193">
    <property type="entry name" value="AMP-binding_C"/>
    <property type="match status" value="1"/>
</dbReference>
<comment type="caution">
    <text evidence="5">The sequence shown here is derived from an EMBL/GenBank/DDBJ whole genome shotgun (WGS) entry which is preliminary data.</text>
</comment>
<dbReference type="GO" id="GO:0009366">
    <property type="term" value="C:enterobactin synthetase complex"/>
    <property type="evidence" value="ECO:0007669"/>
    <property type="project" value="TreeGrafter"/>
</dbReference>
<dbReference type="Pfam" id="PF00975">
    <property type="entry name" value="Thioesterase"/>
    <property type="match status" value="1"/>
</dbReference>
<dbReference type="InterPro" id="IPR000873">
    <property type="entry name" value="AMP-dep_synth/lig_dom"/>
</dbReference>
<evidence type="ECO:0000256" key="3">
    <source>
        <dbReference type="ARBA" id="ARBA00022553"/>
    </source>
</evidence>
<keyword evidence="2" id="KW-0596">Phosphopantetheine</keyword>
<dbReference type="Pfam" id="PF00550">
    <property type="entry name" value="PP-binding"/>
    <property type="match status" value="1"/>
</dbReference>
<dbReference type="InterPro" id="IPR020845">
    <property type="entry name" value="AMP-binding_CS"/>
</dbReference>
<reference evidence="5" key="2">
    <citation type="submission" date="2020-09" db="EMBL/GenBank/DDBJ databases">
        <authorList>
            <person name="Sun Q."/>
            <person name="Zhou Y."/>
        </authorList>
    </citation>
    <scope>NUCLEOTIDE SEQUENCE</scope>
    <source>
        <strain evidence="5">CGMCC 1.15290</strain>
    </source>
</reference>
<dbReference type="GO" id="GO:0031177">
    <property type="term" value="F:phosphopantetheine binding"/>
    <property type="evidence" value="ECO:0007669"/>
    <property type="project" value="InterPro"/>
</dbReference>
<dbReference type="InterPro" id="IPR025110">
    <property type="entry name" value="AMP-bd_C"/>
</dbReference>
<dbReference type="CDD" id="cd19531">
    <property type="entry name" value="LCL_NRPS-like"/>
    <property type="match status" value="1"/>
</dbReference>
<dbReference type="Proteomes" id="UP000627292">
    <property type="component" value="Unassembled WGS sequence"/>
</dbReference>
<name>A0A917IQQ8_9BACT</name>
<evidence type="ECO:0000313" key="6">
    <source>
        <dbReference type="Proteomes" id="UP000627292"/>
    </source>
</evidence>
<dbReference type="Gene3D" id="1.10.1200.10">
    <property type="entry name" value="ACP-like"/>
    <property type="match status" value="1"/>
</dbReference>
<dbReference type="Gene3D" id="3.40.50.980">
    <property type="match status" value="2"/>
</dbReference>
<feature type="domain" description="Carrier" evidence="4">
    <location>
        <begin position="985"/>
        <end position="1060"/>
    </location>
</feature>
<dbReference type="EMBL" id="BMIB01000001">
    <property type="protein sequence ID" value="GGH60966.1"/>
    <property type="molecule type" value="Genomic_DNA"/>
</dbReference>
<dbReference type="PANTHER" id="PTHR45527:SF1">
    <property type="entry name" value="FATTY ACID SYNTHASE"/>
    <property type="match status" value="1"/>
</dbReference>
<dbReference type="RefSeq" id="WP_188950816.1">
    <property type="nucleotide sequence ID" value="NZ_BMIB01000001.1"/>
</dbReference>
<dbReference type="Gene3D" id="3.30.559.10">
    <property type="entry name" value="Chloramphenicol acetyltransferase-like domain"/>
    <property type="match status" value="1"/>
</dbReference>
<protein>
    <recommendedName>
        <fullName evidence="4">Carrier domain-containing protein</fullName>
    </recommendedName>
</protein>
<dbReference type="SUPFAM" id="SSF47336">
    <property type="entry name" value="ACP-like"/>
    <property type="match status" value="1"/>
</dbReference>
<dbReference type="InterPro" id="IPR029058">
    <property type="entry name" value="AB_hydrolase_fold"/>
</dbReference>
<dbReference type="InterPro" id="IPR020806">
    <property type="entry name" value="PKS_PP-bd"/>
</dbReference>
<reference evidence="5" key="1">
    <citation type="journal article" date="2014" name="Int. J. Syst. Evol. Microbiol.">
        <title>Complete genome sequence of Corynebacterium casei LMG S-19264T (=DSM 44701T), isolated from a smear-ripened cheese.</title>
        <authorList>
            <consortium name="US DOE Joint Genome Institute (JGI-PGF)"/>
            <person name="Walter F."/>
            <person name="Albersmeier A."/>
            <person name="Kalinowski J."/>
            <person name="Ruckert C."/>
        </authorList>
    </citation>
    <scope>NUCLEOTIDE SEQUENCE</scope>
    <source>
        <strain evidence="5">CGMCC 1.15290</strain>
    </source>
</reference>
<dbReference type="Pfam" id="PF00501">
    <property type="entry name" value="AMP-binding"/>
    <property type="match status" value="1"/>
</dbReference>
<dbReference type="FunFam" id="1.10.1200.10:FF:000005">
    <property type="entry name" value="Nonribosomal peptide synthetase 1"/>
    <property type="match status" value="1"/>
</dbReference>
<dbReference type="SMART" id="SM00823">
    <property type="entry name" value="PKS_PP"/>
    <property type="match status" value="1"/>
</dbReference>
<comment type="cofactor">
    <cofactor evidence="1">
        <name>pantetheine 4'-phosphate</name>
        <dbReference type="ChEBI" id="CHEBI:47942"/>
    </cofactor>
</comment>
<evidence type="ECO:0000256" key="2">
    <source>
        <dbReference type="ARBA" id="ARBA00022450"/>
    </source>
</evidence>
<sequence>MSGSLTFRSIDYDPFRGPAVEKAGFTNESQKEIFLSSLIGGEDANRAYNEAFSVTFTGGLHADVLENAIQKLLQRHEALRAAVSANGEYVFVYAYTPFTLSRIHLGHLTSGAQQQYIREAAVKCTQQTFDLQTGPLVQFQLFVLSEEVHVLLMQIHHIIGDGWSVGVLLQDLGKLYSAAVRGEAAQLPEAPQMTAYAKAEREMPLAEQQRIRNYWLRQFAPAPPRMDMPVDFARMPRRSYTGRRMDYMLPVALTAGVQDMSRKAGSSFVTALLVAFEVFLYKLTGQAEIVLGLPSAGQASTGNNGLVGHCVNLLPLKSIPEADMPFQTWLRKRRQDILDAYEHQHITFGSLLKALNISRDSSRVPLVPVVFNVDMGLDNDVAFEGLQYELKSHPRQYETFELFVNISGRGQQLTVEWSYNTQLFRPETIEQFHQGFTHILTQIVQEPSVTLKTLALADAGGEQAVAAFMNNTEHEYPAHVRTDVLLSARAAEQPHAIALRMGQVQMSYETLFTSANQLARALQVHGVLPGDKVGVALDRTPELLIVLLGIMKAGAVFLPLDPSYPEARTQYVLEDTGAQLVITTNTYAGKFADVKCLLLPDLMHALANYATTAPEVVYCGNESAYILHTSGSTGAPKGVMVSHRNLVNLLTAMLRVPGITAADKVLAITSISFDISYVELLLPLLAGAQIVLADAATARDARLLTALIAEEAVTLMQATPATWRMLVDSGWQYKGNMRVISGGEALPLSLAAQLLNRCGEVWNMYGPTETTIYATAKQVTAKDKVITIGAPLQNMQLYVLDEQRQPVPVGSVGELYIGGDGVAQGYLHKTALTAERFVADAHGKGRLYKTGDLGKLLPQGEIQCLGRADHQIKIRGFRIEPEEIEFHLQTVPGVQQAVVHGADDGAGGRRLIAYIATPEKNAAAQGEMVAACRGALGQLLPAWMVPQQFVFVASIPVSANGKTDRQQLEQLHTPAVAVTQKEWQAPATRAQKMIAAIWQDLLELERPGLHDDFFEQGGHSLTAVSVMVRIEKETGKRLPISALFDHPTLAQLAALIEDKEEVSWTSLVPIKPGGNKTPVYMIHGSGLNVFLFHSLIKHFDEERPLYGIQALGLDGTDQAIHSVEEIAARYISDMLVSNPDGPYILIGYSLGGMIALEMAKQLQAAGKQVTLLGMIDTYVDNVARFDTTGMKLIKKVKRQFPKFLFILRSFFRYPKDTVLYQLRQLNNRALSLAGKEEVAISTEQSFQQRVYRQYEDAYLNYRLAPYHQPIHLFKVKKRLYYLDEPHYMGWKPFAKGGLHIHMLPGDHKTFIQPPYEVGFVRSLLKAIETAEANGAR</sequence>
<proteinExistence type="predicted"/>
<dbReference type="SUPFAM" id="SSF53474">
    <property type="entry name" value="alpha/beta-Hydrolases"/>
    <property type="match status" value="1"/>
</dbReference>
<dbReference type="InterPro" id="IPR010071">
    <property type="entry name" value="AA_adenyl_dom"/>
</dbReference>
<dbReference type="FunFam" id="3.40.50.980:FF:000001">
    <property type="entry name" value="Non-ribosomal peptide synthetase"/>
    <property type="match status" value="1"/>
</dbReference>
<dbReference type="PANTHER" id="PTHR45527">
    <property type="entry name" value="NONRIBOSOMAL PEPTIDE SYNTHETASE"/>
    <property type="match status" value="1"/>
</dbReference>
<dbReference type="FunFam" id="3.40.50.12780:FF:000012">
    <property type="entry name" value="Non-ribosomal peptide synthetase"/>
    <property type="match status" value="1"/>
</dbReference>
<dbReference type="Gene3D" id="3.40.50.1820">
    <property type="entry name" value="alpha/beta hydrolase"/>
    <property type="match status" value="1"/>
</dbReference>
<dbReference type="Pfam" id="PF00668">
    <property type="entry name" value="Condensation"/>
    <property type="match status" value="1"/>
</dbReference>
<dbReference type="GO" id="GO:0047527">
    <property type="term" value="F:2,3-dihydroxybenzoate-serine ligase activity"/>
    <property type="evidence" value="ECO:0007669"/>
    <property type="project" value="TreeGrafter"/>
</dbReference>
<dbReference type="InterPro" id="IPR036736">
    <property type="entry name" value="ACP-like_sf"/>
</dbReference>
<gene>
    <name evidence="5" type="ORF">GCM10011379_09420</name>
</gene>
<keyword evidence="3" id="KW-0597">Phosphoprotein</keyword>
<dbReference type="GO" id="GO:0005829">
    <property type="term" value="C:cytosol"/>
    <property type="evidence" value="ECO:0007669"/>
    <property type="project" value="TreeGrafter"/>
</dbReference>
<dbReference type="SUPFAM" id="SSF56801">
    <property type="entry name" value="Acetyl-CoA synthetase-like"/>
    <property type="match status" value="1"/>
</dbReference>
<dbReference type="NCBIfam" id="TIGR01733">
    <property type="entry name" value="AA-adenyl-dom"/>
    <property type="match status" value="1"/>
</dbReference>
<dbReference type="Gene3D" id="3.30.559.30">
    <property type="entry name" value="Nonribosomal peptide synthetase, condensation domain"/>
    <property type="match status" value="1"/>
</dbReference>